<sequence length="47" mass="5367">MKFGPGFDLFGLTHIQKAAQAIVEWGRVLETLRPTRDRRVAAASRLW</sequence>
<accession>A0ACA7P390</accession>
<name>A0ACA7P390_9PSED</name>
<evidence type="ECO:0000313" key="1">
    <source>
        <dbReference type="EMBL" id="AHC34372.1"/>
    </source>
</evidence>
<gene>
    <name evidence="1" type="ORF">U771_09145</name>
</gene>
<organism evidence="1 2">
    <name type="scientific">Pseudomonas gorinensis</name>
    <dbReference type="NCBI Taxonomy" id="3240790"/>
    <lineage>
        <taxon>Bacteria</taxon>
        <taxon>Pseudomonadati</taxon>
        <taxon>Pseudomonadota</taxon>
        <taxon>Gammaproteobacteria</taxon>
        <taxon>Pseudomonadales</taxon>
        <taxon>Pseudomonadaceae</taxon>
        <taxon>Pseudomonas</taxon>
    </lineage>
</organism>
<dbReference type="EMBL" id="CP006852">
    <property type="protein sequence ID" value="AHC34372.1"/>
    <property type="molecule type" value="Genomic_DNA"/>
</dbReference>
<proteinExistence type="predicted"/>
<protein>
    <submittedName>
        <fullName evidence="1">Uncharacterized protein</fullName>
    </submittedName>
</protein>
<evidence type="ECO:0000313" key="2">
    <source>
        <dbReference type="Proteomes" id="UP000018725"/>
    </source>
</evidence>
<keyword evidence="2" id="KW-1185">Reference proteome</keyword>
<dbReference type="Proteomes" id="UP000018725">
    <property type="component" value="Chromosome"/>
</dbReference>
<reference evidence="1 2" key="1">
    <citation type="journal article" date="2014" name="Genome Announc.">
        <title>Complete Genome Sequence of Pseudomonas sp. Strain TKP, Isolated from a gamma-Hexachlorocyclohexane-Degrading Mixed Culture.</title>
        <authorList>
            <person name="Ohtsubo Y."/>
            <person name="Kishida K."/>
            <person name="Sato T."/>
            <person name="Tabata M."/>
            <person name="Kawasumi T."/>
            <person name="Ogura Y."/>
            <person name="Hayashi T."/>
            <person name="Tsuda M."/>
            <person name="Nagata Y."/>
        </authorList>
    </citation>
    <scope>NUCLEOTIDE SEQUENCE [LARGE SCALE GENOMIC DNA]</scope>
    <source>
        <strain evidence="1 2">TKP</strain>
    </source>
</reference>